<dbReference type="PROSITE" id="PS50835">
    <property type="entry name" value="IG_LIKE"/>
    <property type="match status" value="2"/>
</dbReference>
<feature type="domain" description="Ig-like" evidence="9">
    <location>
        <begin position="433"/>
        <end position="522"/>
    </location>
</feature>
<dbReference type="GO" id="GO:0005911">
    <property type="term" value="C:cell-cell junction"/>
    <property type="evidence" value="ECO:0007669"/>
    <property type="project" value="TreeGrafter"/>
</dbReference>
<feature type="signal peptide" evidence="8">
    <location>
        <begin position="1"/>
        <end position="17"/>
    </location>
</feature>
<dbReference type="Pfam" id="PF13927">
    <property type="entry name" value="Ig_3"/>
    <property type="match status" value="1"/>
</dbReference>
<dbReference type="PANTHER" id="PTHR11640:SF31">
    <property type="entry name" value="IRREGULAR CHIASM C-ROUGHEST PROTEIN-RELATED"/>
    <property type="match status" value="1"/>
</dbReference>
<dbReference type="InterPro" id="IPR013151">
    <property type="entry name" value="Immunoglobulin_dom"/>
</dbReference>
<dbReference type="InterPro" id="IPR013783">
    <property type="entry name" value="Ig-like_fold"/>
</dbReference>
<keyword evidence="7" id="KW-1133">Transmembrane helix</keyword>
<keyword evidence="3" id="KW-1015">Disulfide bond</keyword>
<keyword evidence="7" id="KW-0812">Transmembrane</keyword>
<evidence type="ECO:0000313" key="11">
    <source>
        <dbReference type="Proteomes" id="UP001233172"/>
    </source>
</evidence>
<dbReference type="InterPro" id="IPR036179">
    <property type="entry name" value="Ig-like_dom_sf"/>
</dbReference>
<dbReference type="SMART" id="SM00408">
    <property type="entry name" value="IGc2"/>
    <property type="match status" value="2"/>
</dbReference>
<feature type="chain" id="PRO_5041978566" description="Ig-like domain-containing protein" evidence="8">
    <location>
        <begin position="18"/>
        <end position="614"/>
    </location>
</feature>
<evidence type="ECO:0000256" key="7">
    <source>
        <dbReference type="SAM" id="Phobius"/>
    </source>
</evidence>
<feature type="transmembrane region" description="Helical" evidence="7">
    <location>
        <begin position="544"/>
        <end position="566"/>
    </location>
</feature>
<evidence type="ECO:0000259" key="9">
    <source>
        <dbReference type="PROSITE" id="PS50835"/>
    </source>
</evidence>
<dbReference type="InterPro" id="IPR051275">
    <property type="entry name" value="Cell_adhesion_signaling"/>
</dbReference>
<evidence type="ECO:0000313" key="10">
    <source>
        <dbReference type="EMBL" id="KAK0064601.1"/>
    </source>
</evidence>
<dbReference type="AlphaFoldDB" id="A0AAD8C145"/>
<dbReference type="Proteomes" id="UP001233172">
    <property type="component" value="Unassembled WGS sequence"/>
</dbReference>
<evidence type="ECO:0000256" key="2">
    <source>
        <dbReference type="ARBA" id="ARBA00023136"/>
    </source>
</evidence>
<evidence type="ECO:0000256" key="4">
    <source>
        <dbReference type="ARBA" id="ARBA00023180"/>
    </source>
</evidence>
<evidence type="ECO:0000256" key="5">
    <source>
        <dbReference type="ARBA" id="ARBA00023319"/>
    </source>
</evidence>
<evidence type="ECO:0000256" key="6">
    <source>
        <dbReference type="SAM" id="MobiDB-lite"/>
    </source>
</evidence>
<dbReference type="GO" id="GO:0098609">
    <property type="term" value="P:cell-cell adhesion"/>
    <property type="evidence" value="ECO:0007669"/>
    <property type="project" value="TreeGrafter"/>
</dbReference>
<dbReference type="InterPro" id="IPR003598">
    <property type="entry name" value="Ig_sub2"/>
</dbReference>
<feature type="compositionally biased region" description="Polar residues" evidence="6">
    <location>
        <begin position="588"/>
        <end position="614"/>
    </location>
</feature>
<organism evidence="10 11">
    <name type="scientific">Biomphalaria pfeifferi</name>
    <name type="common">Bloodfluke planorb</name>
    <name type="synonym">Freshwater snail</name>
    <dbReference type="NCBI Taxonomy" id="112525"/>
    <lineage>
        <taxon>Eukaryota</taxon>
        <taxon>Metazoa</taxon>
        <taxon>Spiralia</taxon>
        <taxon>Lophotrochozoa</taxon>
        <taxon>Mollusca</taxon>
        <taxon>Gastropoda</taxon>
        <taxon>Heterobranchia</taxon>
        <taxon>Euthyneura</taxon>
        <taxon>Panpulmonata</taxon>
        <taxon>Hygrophila</taxon>
        <taxon>Lymnaeoidea</taxon>
        <taxon>Planorbidae</taxon>
        <taxon>Biomphalaria</taxon>
    </lineage>
</organism>
<keyword evidence="2 7" id="KW-0472">Membrane</keyword>
<dbReference type="EMBL" id="JASAOG010000017">
    <property type="protein sequence ID" value="KAK0064601.1"/>
    <property type="molecule type" value="Genomic_DNA"/>
</dbReference>
<evidence type="ECO:0000256" key="1">
    <source>
        <dbReference type="ARBA" id="ARBA00004479"/>
    </source>
</evidence>
<evidence type="ECO:0000256" key="3">
    <source>
        <dbReference type="ARBA" id="ARBA00023157"/>
    </source>
</evidence>
<comment type="caution">
    <text evidence="10">The sequence shown here is derived from an EMBL/GenBank/DDBJ whole genome shotgun (WGS) entry which is preliminary data.</text>
</comment>
<feature type="region of interest" description="Disordered" evidence="6">
    <location>
        <begin position="575"/>
        <end position="614"/>
    </location>
</feature>
<proteinExistence type="predicted"/>
<sequence length="614" mass="67943">MFSILIFLRYWIVHSAAQQQIVTSTHHDVGDTFNITCDVTRFADLKVIPDRDYLSALSVFRKTFMTLTNVQVATYAPFTIFRIGKNQSNFVIQYNPRGQWQFQYGGGENRKTIHVIVTAVNFQCSDAGEYSCNAIVPSGELIFNSPVNITAKVPISDHTIKISPHNEDDKYSSTNYVGENITLTCTVTGPPSLLITWKQTAKDSAIENPATGEISNNILIPSVVSTGCELSHYTSELEFQLQESDDGNTYYCIISNDTGEQSRGNFTLRIYPILPQQRIVTSTHHNIGDTFNITCDVTKFPGLKVIPNHDYLVGLSLIRKDSIQSGLIQIADYKPFSTVKHNNNNLPSQWLVQYSGGENSTITNRQTIRIIVTAVDFQCIDAGTYKCKAELPNVEVVFSGSVKITVKAPISDHTIKINRHNRNDSYSSTNYVGENIILTCTVTGPPSLLITWKQTAKDSTNEDSATGEISSNSTPPSIVSTGCDLHYYSSKLEFQLQESDAGNTYYCIVSNDTGEQSRENFTLRIIPSIRSTSQPKPQPAGPSVGTIFAGGLVFLAIATGLIYYFVIKKKHRGSQDDTTNVETTDNDQFVSTSFNTSPQKITTNESDTSVSIEI</sequence>
<protein>
    <recommendedName>
        <fullName evidence="9">Ig-like domain-containing protein</fullName>
    </recommendedName>
</protein>
<evidence type="ECO:0000256" key="8">
    <source>
        <dbReference type="SAM" id="SignalP"/>
    </source>
</evidence>
<keyword evidence="4" id="KW-0325">Glycoprotein</keyword>
<feature type="domain" description="Ig-like" evidence="9">
    <location>
        <begin position="164"/>
        <end position="267"/>
    </location>
</feature>
<keyword evidence="5" id="KW-0393">Immunoglobulin domain</keyword>
<keyword evidence="11" id="KW-1185">Reference proteome</keyword>
<dbReference type="InterPro" id="IPR007110">
    <property type="entry name" value="Ig-like_dom"/>
</dbReference>
<gene>
    <name evidence="10" type="ORF">Bpfe_006260</name>
</gene>
<dbReference type="PANTHER" id="PTHR11640">
    <property type="entry name" value="NEPHRIN"/>
    <property type="match status" value="1"/>
</dbReference>
<accession>A0AAD8C145</accession>
<feature type="compositionally biased region" description="Low complexity" evidence="6">
    <location>
        <begin position="576"/>
        <end position="587"/>
    </location>
</feature>
<name>A0AAD8C145_BIOPF</name>
<reference evidence="10" key="1">
    <citation type="journal article" date="2023" name="PLoS Negl. Trop. Dis.">
        <title>A genome sequence for Biomphalaria pfeifferi, the major vector snail for the human-infecting parasite Schistosoma mansoni.</title>
        <authorList>
            <person name="Bu L."/>
            <person name="Lu L."/>
            <person name="Laidemitt M.R."/>
            <person name="Zhang S.M."/>
            <person name="Mutuku M."/>
            <person name="Mkoji G."/>
            <person name="Steinauer M."/>
            <person name="Loker E.S."/>
        </authorList>
    </citation>
    <scope>NUCLEOTIDE SEQUENCE</scope>
    <source>
        <strain evidence="10">KasaAsao</strain>
    </source>
</reference>
<dbReference type="GO" id="GO:0005886">
    <property type="term" value="C:plasma membrane"/>
    <property type="evidence" value="ECO:0007669"/>
    <property type="project" value="TreeGrafter"/>
</dbReference>
<dbReference type="SMART" id="SM00409">
    <property type="entry name" value="IG"/>
    <property type="match status" value="4"/>
</dbReference>
<reference evidence="10" key="2">
    <citation type="submission" date="2023-04" db="EMBL/GenBank/DDBJ databases">
        <authorList>
            <person name="Bu L."/>
            <person name="Lu L."/>
            <person name="Laidemitt M.R."/>
            <person name="Zhang S.M."/>
            <person name="Mutuku M."/>
            <person name="Mkoji G."/>
            <person name="Steinauer M."/>
            <person name="Loker E.S."/>
        </authorList>
    </citation>
    <scope>NUCLEOTIDE SEQUENCE</scope>
    <source>
        <strain evidence="10">KasaAsao</strain>
        <tissue evidence="10">Whole Snail</tissue>
    </source>
</reference>
<dbReference type="GO" id="GO:0050839">
    <property type="term" value="F:cell adhesion molecule binding"/>
    <property type="evidence" value="ECO:0007669"/>
    <property type="project" value="TreeGrafter"/>
</dbReference>
<comment type="subcellular location">
    <subcellularLocation>
        <location evidence="1">Membrane</location>
        <topology evidence="1">Single-pass type I membrane protein</topology>
    </subcellularLocation>
</comment>
<dbReference type="Gene3D" id="2.60.40.10">
    <property type="entry name" value="Immunoglobulins"/>
    <property type="match status" value="2"/>
</dbReference>
<dbReference type="Pfam" id="PF00047">
    <property type="entry name" value="ig"/>
    <property type="match status" value="1"/>
</dbReference>
<keyword evidence="8" id="KW-0732">Signal</keyword>
<dbReference type="InterPro" id="IPR003599">
    <property type="entry name" value="Ig_sub"/>
</dbReference>
<dbReference type="SUPFAM" id="SSF48726">
    <property type="entry name" value="Immunoglobulin"/>
    <property type="match status" value="2"/>
</dbReference>